<dbReference type="InterPro" id="IPR001932">
    <property type="entry name" value="PPM-type_phosphatase-like_dom"/>
</dbReference>
<dbReference type="GO" id="GO:0016791">
    <property type="term" value="F:phosphatase activity"/>
    <property type="evidence" value="ECO:0007669"/>
    <property type="project" value="TreeGrafter"/>
</dbReference>
<dbReference type="AlphaFoldDB" id="A0A1Y2K2N0"/>
<keyword evidence="1" id="KW-0378">Hydrolase</keyword>
<dbReference type="SUPFAM" id="SSF81606">
    <property type="entry name" value="PP2C-like"/>
    <property type="match status" value="1"/>
</dbReference>
<dbReference type="OrthoDB" id="9811749at2"/>
<dbReference type="Proteomes" id="UP000194003">
    <property type="component" value="Unassembled WGS sequence"/>
</dbReference>
<accession>A0A1Y2K2N0</accession>
<keyword evidence="4" id="KW-1185">Reference proteome</keyword>
<evidence type="ECO:0000256" key="1">
    <source>
        <dbReference type="ARBA" id="ARBA00022801"/>
    </source>
</evidence>
<reference evidence="3 4" key="1">
    <citation type="journal article" date="2016" name="BMC Genomics">
        <title>Combined genomic and structural analyses of a cultured magnetotactic bacterium reveals its niche adaptation to a dynamic environment.</title>
        <authorList>
            <person name="Araujo A.C."/>
            <person name="Morillo V."/>
            <person name="Cypriano J."/>
            <person name="Teixeira L.C."/>
            <person name="Leao P."/>
            <person name="Lyra S."/>
            <person name="Almeida L.G."/>
            <person name="Bazylinski D.A."/>
            <person name="Vasconcellos A.T."/>
            <person name="Abreu F."/>
            <person name="Lins U."/>
        </authorList>
    </citation>
    <scope>NUCLEOTIDE SEQUENCE [LARGE SCALE GENOMIC DNA]</scope>
    <source>
        <strain evidence="3 4">IT-1</strain>
    </source>
</reference>
<dbReference type="STRING" id="1434232.MAIT1_00973"/>
<organism evidence="3 4">
    <name type="scientific">Magnetofaba australis IT-1</name>
    <dbReference type="NCBI Taxonomy" id="1434232"/>
    <lineage>
        <taxon>Bacteria</taxon>
        <taxon>Pseudomonadati</taxon>
        <taxon>Pseudomonadota</taxon>
        <taxon>Magnetococcia</taxon>
        <taxon>Magnetococcales</taxon>
        <taxon>Magnetococcaceae</taxon>
        <taxon>Magnetofaba</taxon>
    </lineage>
</organism>
<gene>
    <name evidence="3" type="ORF">MAIT1_00973</name>
</gene>
<dbReference type="Gene3D" id="3.60.40.10">
    <property type="entry name" value="PPM-type phosphatase domain"/>
    <property type="match status" value="1"/>
</dbReference>
<comment type="caution">
    <text evidence="3">The sequence shown here is derived from an EMBL/GenBank/DDBJ whole genome shotgun (WGS) entry which is preliminary data.</text>
</comment>
<feature type="domain" description="PPM-type phosphatase" evidence="2">
    <location>
        <begin position="97"/>
        <end position="314"/>
    </location>
</feature>
<dbReference type="EMBL" id="LVJN01000021">
    <property type="protein sequence ID" value="OSM00452.1"/>
    <property type="molecule type" value="Genomic_DNA"/>
</dbReference>
<dbReference type="InterPro" id="IPR036457">
    <property type="entry name" value="PPM-type-like_dom_sf"/>
</dbReference>
<protein>
    <submittedName>
        <fullName evidence="3">Putative response regulator receiver protein</fullName>
    </submittedName>
</protein>
<dbReference type="SMART" id="SM00331">
    <property type="entry name" value="PP2C_SIG"/>
    <property type="match status" value="1"/>
</dbReference>
<evidence type="ECO:0000313" key="4">
    <source>
        <dbReference type="Proteomes" id="UP000194003"/>
    </source>
</evidence>
<proteinExistence type="predicted"/>
<name>A0A1Y2K2N0_9PROT</name>
<evidence type="ECO:0000259" key="2">
    <source>
        <dbReference type="SMART" id="SM00331"/>
    </source>
</evidence>
<dbReference type="InterPro" id="IPR052016">
    <property type="entry name" value="Bact_Sigma-Reg"/>
</dbReference>
<dbReference type="PANTHER" id="PTHR43156">
    <property type="entry name" value="STAGE II SPORULATION PROTEIN E-RELATED"/>
    <property type="match status" value="1"/>
</dbReference>
<dbReference type="PANTHER" id="PTHR43156:SF2">
    <property type="entry name" value="STAGE II SPORULATION PROTEIN E"/>
    <property type="match status" value="1"/>
</dbReference>
<dbReference type="RefSeq" id="WP_158089674.1">
    <property type="nucleotide sequence ID" value="NZ_LVJN01000021.1"/>
</dbReference>
<dbReference type="Pfam" id="PF07228">
    <property type="entry name" value="SpoIIE"/>
    <property type="match status" value="1"/>
</dbReference>
<sequence>MTHKSDSKGQNSAHAPELEIIARAEELLSRQDSDVGELRTAFAELLKDYKKLDRMISRLNRINDRNQLVMRKQQDKLLTDQNMVEEILDKMRQHAPVDEKSIHKILLPLDNTGGDLLLSMARPDGVRHILLGDVTGHGLPAAIVAPEVSKIFHAMTAKGFASGMILQELNQRLHEQLPTGFYMAALLLEVDEPNQRVSVWNGGLPPSLLIRDGAVESRWSSGCFPLGMVKNGMQIWRQMSYALQAGDRIVFYTDGITESANAEEEQFGVERLEQALLGVIRRGEALESILDEIRAFIGGKGAFEDDITLIELII</sequence>
<evidence type="ECO:0000313" key="3">
    <source>
        <dbReference type="EMBL" id="OSM00452.1"/>
    </source>
</evidence>